<name>A0A318PR98_KOMXY</name>
<gene>
    <name evidence="1" type="ORF">CFR75_02470</name>
</gene>
<dbReference type="OrthoDB" id="7277864at2"/>
<dbReference type="STRING" id="1220579.GCA_001571345_00530"/>
<reference evidence="1 2" key="1">
    <citation type="submission" date="2017-07" db="EMBL/GenBank/DDBJ databases">
        <title>A draft genome sequence of Komagataeibacter xylinus LMG 1515.</title>
        <authorList>
            <person name="Skraban J."/>
            <person name="Cleenwerck I."/>
            <person name="Vandamme P."/>
            <person name="Trcek J."/>
        </authorList>
    </citation>
    <scope>NUCLEOTIDE SEQUENCE [LARGE SCALE GENOMIC DNA]</scope>
    <source>
        <strain evidence="1 2">LMG 1515</strain>
    </source>
</reference>
<keyword evidence="2" id="KW-1185">Reference proteome</keyword>
<sequence>MCAGHAAGIRLHVDGLYGGYPHSVLRQAVLRSVACPTGPDVNAAFLKIAQPAPHLRVSVIRPIGQGQQGSISVMLFSRGQFVIGERMGLSVLSRSQSPFVVSNDINLATQRMWDDLAARMKAGGPVVP</sequence>
<accession>A0A318PR98</accession>
<dbReference type="AlphaFoldDB" id="A0A318PR98"/>
<organism evidence="1 2">
    <name type="scientific">Komagataeibacter xylinus</name>
    <name type="common">Gluconacetobacter xylinus</name>
    <dbReference type="NCBI Taxonomy" id="28448"/>
    <lineage>
        <taxon>Bacteria</taxon>
        <taxon>Pseudomonadati</taxon>
        <taxon>Pseudomonadota</taxon>
        <taxon>Alphaproteobacteria</taxon>
        <taxon>Acetobacterales</taxon>
        <taxon>Acetobacteraceae</taxon>
        <taxon>Komagataeibacter</taxon>
    </lineage>
</organism>
<proteinExistence type="predicted"/>
<evidence type="ECO:0000313" key="1">
    <source>
        <dbReference type="EMBL" id="PYD58348.1"/>
    </source>
</evidence>
<dbReference type="EMBL" id="NKUC01000003">
    <property type="protein sequence ID" value="PYD58348.1"/>
    <property type="molecule type" value="Genomic_DNA"/>
</dbReference>
<dbReference type="Proteomes" id="UP000248257">
    <property type="component" value="Unassembled WGS sequence"/>
</dbReference>
<evidence type="ECO:0000313" key="2">
    <source>
        <dbReference type="Proteomes" id="UP000248257"/>
    </source>
</evidence>
<protein>
    <submittedName>
        <fullName evidence="1">Uncharacterized protein</fullName>
    </submittedName>
</protein>
<comment type="caution">
    <text evidence="1">The sequence shown here is derived from an EMBL/GenBank/DDBJ whole genome shotgun (WGS) entry which is preliminary data.</text>
</comment>